<protein>
    <submittedName>
        <fullName evidence="1">Uncharacterized protein</fullName>
    </submittedName>
</protein>
<gene>
    <name evidence="1" type="ORF">DF286_03990</name>
</gene>
<keyword evidence="2" id="KW-1185">Reference proteome</keyword>
<dbReference type="RefSeq" id="WP_109270261.1">
    <property type="nucleotide sequence ID" value="NZ_QFFF01000001.1"/>
</dbReference>
<dbReference type="EMBL" id="QFFF01000001">
    <property type="protein sequence ID" value="PWG02121.1"/>
    <property type="molecule type" value="Genomic_DNA"/>
</dbReference>
<dbReference type="AlphaFoldDB" id="A0A2U2J1G7"/>
<proteinExistence type="predicted"/>
<dbReference type="OrthoDB" id="7594772at2"/>
<reference evidence="1 2" key="1">
    <citation type="submission" date="2018-05" db="EMBL/GenBank/DDBJ databases">
        <title>Genome of Sphingosinicella humi QZX222.</title>
        <authorList>
            <person name="Qiao Z."/>
            <person name="Wang G."/>
        </authorList>
    </citation>
    <scope>NUCLEOTIDE SEQUENCE [LARGE SCALE GENOMIC DNA]</scope>
    <source>
        <strain evidence="1 2">QZX222</strain>
    </source>
</reference>
<evidence type="ECO:0000313" key="1">
    <source>
        <dbReference type="EMBL" id="PWG02121.1"/>
    </source>
</evidence>
<organism evidence="1 2">
    <name type="scientific">Allosphingosinicella humi</name>
    <dbReference type="NCBI Taxonomy" id="2068657"/>
    <lineage>
        <taxon>Bacteria</taxon>
        <taxon>Pseudomonadati</taxon>
        <taxon>Pseudomonadota</taxon>
        <taxon>Alphaproteobacteria</taxon>
        <taxon>Sphingomonadales</taxon>
        <taxon>Sphingomonadaceae</taxon>
        <taxon>Allosphingosinicella</taxon>
    </lineage>
</organism>
<accession>A0A2U2J1G7</accession>
<name>A0A2U2J1G7_9SPHN</name>
<sequence length="293" mass="30267">MTGFERRSDRPSPWSSVPSKALAVLCLASSYPLVTGFAPLSTGIESIGVKVPDAELAEMRGKFINSEGVSFFGLQLQTSWQGTDGVTTYATVLFSVDFASLGAQAESATPRLLVGWSRDCDGCGDPAMDVTTFGPAAQDDYVAIDTGSGGLQVGGLGTVQGAVQSQNISGSDNQVRNDMQIAVVPASSLPTLQADGLTEVTGSASETFSDGDSVHVLLGSNSLTLAMSSGQGPDAVRQGIDGHFSQAAQHVLLASDFNSIHNNIGITVGLNELMQADAVRTQTALAAMKGRGF</sequence>
<comment type="caution">
    <text evidence="1">The sequence shown here is derived from an EMBL/GenBank/DDBJ whole genome shotgun (WGS) entry which is preliminary data.</text>
</comment>
<evidence type="ECO:0000313" key="2">
    <source>
        <dbReference type="Proteomes" id="UP000245916"/>
    </source>
</evidence>
<dbReference type="Proteomes" id="UP000245916">
    <property type="component" value="Unassembled WGS sequence"/>
</dbReference>